<evidence type="ECO:0000313" key="11">
    <source>
        <dbReference type="EMBL" id="KNE61012.1"/>
    </source>
</evidence>
<evidence type="ECO:0000256" key="2">
    <source>
        <dbReference type="ARBA" id="ARBA00008807"/>
    </source>
</evidence>
<evidence type="ECO:0000256" key="4">
    <source>
        <dbReference type="ARBA" id="ARBA00022692"/>
    </source>
</evidence>
<gene>
    <name evidence="11" type="ORF">AMAG_06773</name>
</gene>
<accession>A0A0L0SEZ9</accession>
<feature type="compositionally biased region" description="Basic and acidic residues" evidence="9">
    <location>
        <begin position="710"/>
        <end position="719"/>
    </location>
</feature>
<dbReference type="GO" id="GO:0016020">
    <property type="term" value="C:membrane"/>
    <property type="evidence" value="ECO:0007669"/>
    <property type="project" value="UniProtKB-SubCell"/>
</dbReference>
<dbReference type="Pfam" id="PF03169">
    <property type="entry name" value="OPT"/>
    <property type="match status" value="2"/>
</dbReference>
<evidence type="ECO:0000256" key="7">
    <source>
        <dbReference type="ARBA" id="ARBA00022989"/>
    </source>
</evidence>
<evidence type="ECO:0000256" key="9">
    <source>
        <dbReference type="SAM" id="MobiDB-lite"/>
    </source>
</evidence>
<sequence length="719" mass="79008">MGAAIDAEKAMAPTDDKKINSKEGSSFVVDAEFEASISGMIPQKDDPSTPSLTWRVWFLGLMFCCILSAANQMFYYRTNSFIISAYVAVLLSYPLGVGLARVVPRVHVPCGPLGSFNLNPGPFSVKEHVLIGIFGSTGAAGIYGTDNLAVQKEFYNLDIGPAWSILFLIATSVLGFGISGVSRKFLIRPSHMVWPSVLPSVALYGAFHGLNRAEQKETAEGGKKGLSTLQFFFIAASCMFVYHLVGPGWISPLLSQLPLLCWIAPKGSMAQYYGSTAGGVGILSFTLDWSYITSTAMSSNWWSDVLGIPLNNTKLTDKNGKKTSADALVDPHTHEIIQSLYEDKKPLYISPFFAWSYFGSMASFTSALSHTITFFGPDILRSFRVIRQGDDEDDIHNRLMKAYPEVPDSWYYGFFCITAILAIIVCHFSGIGMAWWATLLSMAVSIIGTIPIAIVLATSGVSLYMNVIAEFVYGLILPGNPVVMMAFKCLGVTVSTQCLTLLSDLKLGHYLKIPPRHVFYVQISSQFVAVIVSYLTMVGWFNNPDHVQWLKVNGKGVEGVGKNWGATNTNVYYSASLIWGAIGPIRFFFESVYSSLIITGLLLGLALPPILKLGSMVTDRIPVGSPGIYQSAVLTSFGVSTLFQFYMYRYRRGWWTKYNYVLATALDVGVAIAALVVSWFLAEVELPYWLLNPDPDTAGPFGDTCEPPEDQDRWMKSFS</sequence>
<feature type="transmembrane region" description="Helical" evidence="10">
    <location>
        <begin position="596"/>
        <end position="615"/>
    </location>
</feature>
<feature type="region of interest" description="Disordered" evidence="9">
    <location>
        <begin position="700"/>
        <end position="719"/>
    </location>
</feature>
<protein>
    <submittedName>
        <fullName evidence="11">OPT superfamily oligopeptide transporters</fullName>
    </submittedName>
</protein>
<feature type="transmembrane region" description="Helical" evidence="10">
    <location>
        <begin position="627"/>
        <end position="648"/>
    </location>
</feature>
<feature type="transmembrane region" description="Helical" evidence="10">
    <location>
        <begin position="54"/>
        <end position="74"/>
    </location>
</feature>
<dbReference type="PANTHER" id="PTHR22601">
    <property type="entry name" value="ISP4 LIKE PROTEIN"/>
    <property type="match status" value="1"/>
</dbReference>
<dbReference type="InterPro" id="IPR004813">
    <property type="entry name" value="OPT"/>
</dbReference>
<dbReference type="VEuPathDB" id="FungiDB:AMAG_06773"/>
<dbReference type="NCBIfam" id="TIGR00728">
    <property type="entry name" value="OPT_sfam"/>
    <property type="match status" value="1"/>
</dbReference>
<keyword evidence="12" id="KW-1185">Reference proteome</keyword>
<keyword evidence="7 10" id="KW-1133">Transmembrane helix</keyword>
<feature type="transmembrane region" description="Helical" evidence="10">
    <location>
        <begin position="231"/>
        <end position="250"/>
    </location>
</feature>
<keyword evidence="4 10" id="KW-0812">Transmembrane</keyword>
<dbReference type="AlphaFoldDB" id="A0A0L0SEZ9"/>
<evidence type="ECO:0000256" key="3">
    <source>
        <dbReference type="ARBA" id="ARBA00022448"/>
    </source>
</evidence>
<keyword evidence="3" id="KW-0813">Transport</keyword>
<keyword evidence="5" id="KW-0571">Peptide transport</keyword>
<feature type="transmembrane region" description="Helical" evidence="10">
    <location>
        <begin position="410"/>
        <end position="436"/>
    </location>
</feature>
<comment type="subcellular location">
    <subcellularLocation>
        <location evidence="1">Membrane</location>
        <topology evidence="1">Multi-pass membrane protein</topology>
    </subcellularLocation>
</comment>
<evidence type="ECO:0000256" key="1">
    <source>
        <dbReference type="ARBA" id="ARBA00004141"/>
    </source>
</evidence>
<feature type="transmembrane region" description="Helical" evidence="10">
    <location>
        <begin position="193"/>
        <end position="210"/>
    </location>
</feature>
<evidence type="ECO:0000256" key="5">
    <source>
        <dbReference type="ARBA" id="ARBA00022856"/>
    </source>
</evidence>
<proteinExistence type="inferred from homology"/>
<name>A0A0L0SEZ9_ALLM3</name>
<organism evidence="11 12">
    <name type="scientific">Allomyces macrogynus (strain ATCC 38327)</name>
    <name type="common">Allomyces javanicus var. macrogynus</name>
    <dbReference type="NCBI Taxonomy" id="578462"/>
    <lineage>
        <taxon>Eukaryota</taxon>
        <taxon>Fungi</taxon>
        <taxon>Fungi incertae sedis</taxon>
        <taxon>Blastocladiomycota</taxon>
        <taxon>Blastocladiomycetes</taxon>
        <taxon>Blastocladiales</taxon>
        <taxon>Blastocladiaceae</taxon>
        <taxon>Allomyces</taxon>
    </lineage>
</organism>
<feature type="transmembrane region" description="Helical" evidence="10">
    <location>
        <begin position="129"/>
        <end position="150"/>
    </location>
</feature>
<evidence type="ECO:0000256" key="6">
    <source>
        <dbReference type="ARBA" id="ARBA00022927"/>
    </source>
</evidence>
<feature type="transmembrane region" description="Helical" evidence="10">
    <location>
        <begin position="517"/>
        <end position="541"/>
    </location>
</feature>
<reference evidence="11 12" key="1">
    <citation type="submission" date="2009-11" db="EMBL/GenBank/DDBJ databases">
        <title>Annotation of Allomyces macrogynus ATCC 38327.</title>
        <authorList>
            <consortium name="The Broad Institute Genome Sequencing Platform"/>
            <person name="Russ C."/>
            <person name="Cuomo C."/>
            <person name="Burger G."/>
            <person name="Gray M.W."/>
            <person name="Holland P.W.H."/>
            <person name="King N."/>
            <person name="Lang F.B.F."/>
            <person name="Roger A.J."/>
            <person name="Ruiz-Trillo I."/>
            <person name="Young S.K."/>
            <person name="Zeng Q."/>
            <person name="Gargeya S."/>
            <person name="Fitzgerald M."/>
            <person name="Haas B."/>
            <person name="Abouelleil A."/>
            <person name="Alvarado L."/>
            <person name="Arachchi H.M."/>
            <person name="Berlin A."/>
            <person name="Chapman S.B."/>
            <person name="Gearin G."/>
            <person name="Goldberg J."/>
            <person name="Griggs A."/>
            <person name="Gujja S."/>
            <person name="Hansen M."/>
            <person name="Heiman D."/>
            <person name="Howarth C."/>
            <person name="Larimer J."/>
            <person name="Lui A."/>
            <person name="MacDonald P.J.P."/>
            <person name="McCowen C."/>
            <person name="Montmayeur A."/>
            <person name="Murphy C."/>
            <person name="Neiman D."/>
            <person name="Pearson M."/>
            <person name="Priest M."/>
            <person name="Roberts A."/>
            <person name="Saif S."/>
            <person name="Shea T."/>
            <person name="Sisk P."/>
            <person name="Stolte C."/>
            <person name="Sykes S."/>
            <person name="Wortman J."/>
            <person name="Nusbaum C."/>
            <person name="Birren B."/>
        </authorList>
    </citation>
    <scope>NUCLEOTIDE SEQUENCE [LARGE SCALE GENOMIC DNA]</scope>
    <source>
        <strain evidence="11 12">ATCC 38327</strain>
    </source>
</reference>
<feature type="transmembrane region" description="Helical" evidence="10">
    <location>
        <begin position="443"/>
        <end position="465"/>
    </location>
</feature>
<feature type="transmembrane region" description="Helical" evidence="10">
    <location>
        <begin position="162"/>
        <end position="181"/>
    </location>
</feature>
<dbReference type="GO" id="GO:0015031">
    <property type="term" value="P:protein transport"/>
    <property type="evidence" value="ECO:0007669"/>
    <property type="project" value="UniProtKB-KW"/>
</dbReference>
<dbReference type="GO" id="GO:0035673">
    <property type="term" value="F:oligopeptide transmembrane transporter activity"/>
    <property type="evidence" value="ECO:0007669"/>
    <property type="project" value="InterPro"/>
</dbReference>
<evidence type="ECO:0000313" key="12">
    <source>
        <dbReference type="Proteomes" id="UP000054350"/>
    </source>
</evidence>
<feature type="transmembrane region" description="Helical" evidence="10">
    <location>
        <begin position="660"/>
        <end position="682"/>
    </location>
</feature>
<evidence type="ECO:0000256" key="8">
    <source>
        <dbReference type="ARBA" id="ARBA00023136"/>
    </source>
</evidence>
<dbReference type="eggNOG" id="KOG2262">
    <property type="taxonomic scope" value="Eukaryota"/>
</dbReference>
<dbReference type="EMBL" id="GG745337">
    <property type="protein sequence ID" value="KNE61012.1"/>
    <property type="molecule type" value="Genomic_DNA"/>
</dbReference>
<dbReference type="OrthoDB" id="9986677at2759"/>
<feature type="transmembrane region" description="Helical" evidence="10">
    <location>
        <begin position="270"/>
        <end position="292"/>
    </location>
</feature>
<keyword evidence="8 10" id="KW-0472">Membrane</keyword>
<dbReference type="Proteomes" id="UP000054350">
    <property type="component" value="Unassembled WGS sequence"/>
</dbReference>
<comment type="similarity">
    <text evidence="2">Belongs to the oligopeptide OPT transporter family.</text>
</comment>
<feature type="transmembrane region" description="Helical" evidence="10">
    <location>
        <begin position="81"/>
        <end position="103"/>
    </location>
</feature>
<evidence type="ECO:0000256" key="10">
    <source>
        <dbReference type="SAM" id="Phobius"/>
    </source>
</evidence>
<dbReference type="InterPro" id="IPR004648">
    <property type="entry name" value="Oligpept_transpt"/>
</dbReference>
<keyword evidence="6" id="KW-0653">Protein transport</keyword>
<reference evidence="12" key="2">
    <citation type="submission" date="2009-11" db="EMBL/GenBank/DDBJ databases">
        <title>The Genome Sequence of Allomyces macrogynus strain ATCC 38327.</title>
        <authorList>
            <consortium name="The Broad Institute Genome Sequencing Platform"/>
            <person name="Russ C."/>
            <person name="Cuomo C."/>
            <person name="Shea T."/>
            <person name="Young S.K."/>
            <person name="Zeng Q."/>
            <person name="Koehrsen M."/>
            <person name="Haas B."/>
            <person name="Borodovsky M."/>
            <person name="Guigo R."/>
            <person name="Alvarado L."/>
            <person name="Berlin A."/>
            <person name="Borenstein D."/>
            <person name="Chen Z."/>
            <person name="Engels R."/>
            <person name="Freedman E."/>
            <person name="Gellesch M."/>
            <person name="Goldberg J."/>
            <person name="Griggs A."/>
            <person name="Gujja S."/>
            <person name="Heiman D."/>
            <person name="Hepburn T."/>
            <person name="Howarth C."/>
            <person name="Jen D."/>
            <person name="Larson L."/>
            <person name="Lewis B."/>
            <person name="Mehta T."/>
            <person name="Park D."/>
            <person name="Pearson M."/>
            <person name="Roberts A."/>
            <person name="Saif S."/>
            <person name="Shenoy N."/>
            <person name="Sisk P."/>
            <person name="Stolte C."/>
            <person name="Sykes S."/>
            <person name="Walk T."/>
            <person name="White J."/>
            <person name="Yandava C."/>
            <person name="Burger G."/>
            <person name="Gray M.W."/>
            <person name="Holland P.W.H."/>
            <person name="King N."/>
            <person name="Lang F.B.F."/>
            <person name="Roger A.J."/>
            <person name="Ruiz-Trillo I."/>
            <person name="Lander E."/>
            <person name="Nusbaum C."/>
        </authorList>
    </citation>
    <scope>NUCLEOTIDE SEQUENCE [LARGE SCALE GENOMIC DNA]</scope>
    <source>
        <strain evidence="12">ATCC 38327</strain>
    </source>
</reference>